<evidence type="ECO:0000256" key="1">
    <source>
        <dbReference type="SAM" id="MobiDB-lite"/>
    </source>
</evidence>
<feature type="region of interest" description="Disordered" evidence="1">
    <location>
        <begin position="59"/>
        <end position="88"/>
    </location>
</feature>
<dbReference type="EnsemblMetazoa" id="CJA32228.1">
    <property type="protein sequence ID" value="CJA32228.1"/>
    <property type="gene ID" value="WBGene00208075"/>
</dbReference>
<keyword evidence="3" id="KW-1185">Reference proteome</keyword>
<name>A0A8R1IKH9_CAEJA</name>
<evidence type="ECO:0000313" key="2">
    <source>
        <dbReference type="EnsemblMetazoa" id="CJA32228.1"/>
    </source>
</evidence>
<reference evidence="3" key="1">
    <citation type="submission" date="2010-08" db="EMBL/GenBank/DDBJ databases">
        <authorList>
            <consortium name="Caenorhabditis japonica Sequencing Consortium"/>
            <person name="Wilson R.K."/>
        </authorList>
    </citation>
    <scope>NUCLEOTIDE SEQUENCE [LARGE SCALE GENOMIC DNA]</scope>
    <source>
        <strain evidence="3">DF5081</strain>
    </source>
</reference>
<protein>
    <submittedName>
        <fullName evidence="2">Uncharacterized protein</fullName>
    </submittedName>
</protein>
<proteinExistence type="predicted"/>
<reference evidence="2" key="2">
    <citation type="submission" date="2022-06" db="UniProtKB">
        <authorList>
            <consortium name="EnsemblMetazoa"/>
        </authorList>
    </citation>
    <scope>IDENTIFICATION</scope>
    <source>
        <strain evidence="2">DF5081</strain>
    </source>
</reference>
<organism evidence="2 3">
    <name type="scientific">Caenorhabditis japonica</name>
    <dbReference type="NCBI Taxonomy" id="281687"/>
    <lineage>
        <taxon>Eukaryota</taxon>
        <taxon>Metazoa</taxon>
        <taxon>Ecdysozoa</taxon>
        <taxon>Nematoda</taxon>
        <taxon>Chromadorea</taxon>
        <taxon>Rhabditida</taxon>
        <taxon>Rhabditina</taxon>
        <taxon>Rhabditomorpha</taxon>
        <taxon>Rhabditoidea</taxon>
        <taxon>Rhabditidae</taxon>
        <taxon>Peloderinae</taxon>
        <taxon>Caenorhabditis</taxon>
    </lineage>
</organism>
<sequence>MDRNYPETTHVATYRNYSFYTSSLSTQTPRMLYQQPNLSKWRQTEVPLFTRHRLLAKDQRKLSKANQALPRVNGPKLPRDNHTQVATY</sequence>
<accession>A0A8R1IKH9</accession>
<dbReference type="AlphaFoldDB" id="A0A8R1IKH9"/>
<evidence type="ECO:0000313" key="3">
    <source>
        <dbReference type="Proteomes" id="UP000005237"/>
    </source>
</evidence>
<dbReference type="Proteomes" id="UP000005237">
    <property type="component" value="Unassembled WGS sequence"/>
</dbReference>